<proteinExistence type="predicted"/>
<name>A0A0F9MV41_9ZZZZ</name>
<sequence length="252" mass="30126">MKEFKVDKHITLRLTGIKHKKTIIIVDDEEFMQCKYLLIVNPQEKRNLKEIRSIDEAGELLSGELERELKPGDLGITPDEEFWGHCSNLQAWVENDYNINIIHTNLAFPLLKKIAEKGSKKAREKLREVVIEILEGKNLIKIKHMLEEDYFKFFSWEEFKDLYRIFSDTSKIGKSKMSIKEIRIYVELFSDFSACSRNYSNNYEYLLKPIIPDIRDFLKKLNIKKERPEEILNRRFFVDRRYITLKELLKEN</sequence>
<dbReference type="EMBL" id="LAZR01009360">
    <property type="protein sequence ID" value="KKM73097.1"/>
    <property type="molecule type" value="Genomic_DNA"/>
</dbReference>
<protein>
    <submittedName>
        <fullName evidence="1">Uncharacterized protein</fullName>
    </submittedName>
</protein>
<dbReference type="AlphaFoldDB" id="A0A0F9MV41"/>
<accession>A0A0F9MV41</accession>
<organism evidence="1">
    <name type="scientific">marine sediment metagenome</name>
    <dbReference type="NCBI Taxonomy" id="412755"/>
    <lineage>
        <taxon>unclassified sequences</taxon>
        <taxon>metagenomes</taxon>
        <taxon>ecological metagenomes</taxon>
    </lineage>
</organism>
<reference evidence="1" key="1">
    <citation type="journal article" date="2015" name="Nature">
        <title>Complex archaea that bridge the gap between prokaryotes and eukaryotes.</title>
        <authorList>
            <person name="Spang A."/>
            <person name="Saw J.H."/>
            <person name="Jorgensen S.L."/>
            <person name="Zaremba-Niedzwiedzka K."/>
            <person name="Martijn J."/>
            <person name="Lind A.E."/>
            <person name="van Eijk R."/>
            <person name="Schleper C."/>
            <person name="Guy L."/>
            <person name="Ettema T.J."/>
        </authorList>
    </citation>
    <scope>NUCLEOTIDE SEQUENCE</scope>
</reference>
<evidence type="ECO:0000313" key="1">
    <source>
        <dbReference type="EMBL" id="KKM73097.1"/>
    </source>
</evidence>
<gene>
    <name evidence="1" type="ORF">LCGC14_1413870</name>
</gene>
<comment type="caution">
    <text evidence="1">The sequence shown here is derived from an EMBL/GenBank/DDBJ whole genome shotgun (WGS) entry which is preliminary data.</text>
</comment>